<protein>
    <submittedName>
        <fullName evidence="2">Uncharacterized protein</fullName>
    </submittedName>
</protein>
<dbReference type="AlphaFoldDB" id="E4XQN8"/>
<evidence type="ECO:0000256" key="1">
    <source>
        <dbReference type="SAM" id="Phobius"/>
    </source>
</evidence>
<evidence type="ECO:0000313" key="3">
    <source>
        <dbReference type="Proteomes" id="UP000001307"/>
    </source>
</evidence>
<keyword evidence="3" id="KW-1185">Reference proteome</keyword>
<organism evidence="2">
    <name type="scientific">Oikopleura dioica</name>
    <name type="common">Tunicate</name>
    <dbReference type="NCBI Taxonomy" id="34765"/>
    <lineage>
        <taxon>Eukaryota</taxon>
        <taxon>Metazoa</taxon>
        <taxon>Chordata</taxon>
        <taxon>Tunicata</taxon>
        <taxon>Appendicularia</taxon>
        <taxon>Copelata</taxon>
        <taxon>Oikopleuridae</taxon>
        <taxon>Oikopleura</taxon>
    </lineage>
</organism>
<gene>
    <name evidence="2" type="ORF">GSOID_T00017991001</name>
</gene>
<sequence length="262" mass="29993">MLRERLLNKEGPWLLIVVLVSVTIMILSVPASNLVDKNKFSDESTEFGTINLDDRLDHIGLSFLQENTRHPETFAGSSRPSVMLYKGSEAERVKAEKITKVSIVSVTGTVYNGFKGRYMSYEETETLCLSKGAKMPWFEMVGSQFSEPVWIKSHANILTQTVNVSEEIGQEKLERLMNEFLIENAALEFNNNCAKKNEMSDLLNMCIWPLKSSFINGNYFKRFVCKNETFDEKGRLIVFYDKEIFCELQKLTAGYLDFANKE</sequence>
<keyword evidence="1" id="KW-0472">Membrane</keyword>
<dbReference type="Proteomes" id="UP000001307">
    <property type="component" value="Unassembled WGS sequence"/>
</dbReference>
<keyword evidence="1" id="KW-1133">Transmembrane helix</keyword>
<proteinExistence type="predicted"/>
<evidence type="ECO:0000313" key="2">
    <source>
        <dbReference type="EMBL" id="CBY12124.1"/>
    </source>
</evidence>
<feature type="transmembrane region" description="Helical" evidence="1">
    <location>
        <begin position="12"/>
        <end position="31"/>
    </location>
</feature>
<dbReference type="EMBL" id="FN653107">
    <property type="protein sequence ID" value="CBY12124.1"/>
    <property type="molecule type" value="Genomic_DNA"/>
</dbReference>
<keyword evidence="1" id="KW-0812">Transmembrane</keyword>
<accession>E4XQN8</accession>
<dbReference type="InParanoid" id="E4XQN8"/>
<reference evidence="2" key="1">
    <citation type="journal article" date="2010" name="Science">
        <title>Plasticity of animal genome architecture unmasked by rapid evolution of a pelagic tunicate.</title>
        <authorList>
            <person name="Denoeud F."/>
            <person name="Henriet S."/>
            <person name="Mungpakdee S."/>
            <person name="Aury J.M."/>
            <person name="Da Silva C."/>
            <person name="Brinkmann H."/>
            <person name="Mikhaleva J."/>
            <person name="Olsen L.C."/>
            <person name="Jubin C."/>
            <person name="Canestro C."/>
            <person name="Bouquet J.M."/>
            <person name="Danks G."/>
            <person name="Poulain J."/>
            <person name="Campsteijn C."/>
            <person name="Adamski M."/>
            <person name="Cross I."/>
            <person name="Yadetie F."/>
            <person name="Muffato M."/>
            <person name="Louis A."/>
            <person name="Butcher S."/>
            <person name="Tsagkogeorga G."/>
            <person name="Konrad A."/>
            <person name="Singh S."/>
            <person name="Jensen M.F."/>
            <person name="Cong E.H."/>
            <person name="Eikeseth-Otteraa H."/>
            <person name="Noel B."/>
            <person name="Anthouard V."/>
            <person name="Porcel B.M."/>
            <person name="Kachouri-Lafond R."/>
            <person name="Nishino A."/>
            <person name="Ugolini M."/>
            <person name="Chourrout P."/>
            <person name="Nishida H."/>
            <person name="Aasland R."/>
            <person name="Huzurbazar S."/>
            <person name="Westhof E."/>
            <person name="Delsuc F."/>
            <person name="Lehrach H."/>
            <person name="Reinhardt R."/>
            <person name="Weissenbach J."/>
            <person name="Roy S.W."/>
            <person name="Artiguenave F."/>
            <person name="Postlethwait J.H."/>
            <person name="Manak J.R."/>
            <person name="Thompson E.M."/>
            <person name="Jaillon O."/>
            <person name="Du Pasquier L."/>
            <person name="Boudinot P."/>
            <person name="Liberles D.A."/>
            <person name="Volff J.N."/>
            <person name="Philippe H."/>
            <person name="Lenhard B."/>
            <person name="Roest Crollius H."/>
            <person name="Wincker P."/>
            <person name="Chourrout D."/>
        </authorList>
    </citation>
    <scope>NUCLEOTIDE SEQUENCE [LARGE SCALE GENOMIC DNA]</scope>
</reference>
<name>E4XQN8_OIKDI</name>